<evidence type="ECO:0000259" key="7">
    <source>
        <dbReference type="Pfam" id="PF00808"/>
    </source>
</evidence>
<evidence type="ECO:0000256" key="5">
    <source>
        <dbReference type="ARBA" id="ARBA00023242"/>
    </source>
</evidence>
<dbReference type="PANTHER" id="PTHR10252">
    <property type="entry name" value="HISTONE-LIKE TRANSCRIPTION FACTOR CCAAT-RELATED"/>
    <property type="match status" value="1"/>
</dbReference>
<name>A0AAW2H731_9NEOP</name>
<dbReference type="EMBL" id="JARGDH010000006">
    <property type="protein sequence ID" value="KAL0265546.1"/>
    <property type="molecule type" value="Genomic_DNA"/>
</dbReference>
<comment type="similarity">
    <text evidence="6">Belongs to the NFYC/HAP5 subunit family.</text>
</comment>
<dbReference type="InterPro" id="IPR050568">
    <property type="entry name" value="Transcr_DNA_Rep_Reg"/>
</dbReference>
<keyword evidence="2" id="KW-0805">Transcription regulation</keyword>
<accession>A0AAW2H731</accession>
<gene>
    <name evidence="8" type="ORF">PYX00_011258</name>
</gene>
<feature type="domain" description="Transcription factor CBF/NF-Y/archaeal histone" evidence="7">
    <location>
        <begin position="37"/>
        <end position="100"/>
    </location>
</feature>
<comment type="subcellular location">
    <subcellularLocation>
        <location evidence="1">Nucleus</location>
    </subcellularLocation>
</comment>
<evidence type="ECO:0000256" key="2">
    <source>
        <dbReference type="ARBA" id="ARBA00023015"/>
    </source>
</evidence>
<dbReference type="InterPro" id="IPR009072">
    <property type="entry name" value="Histone-fold"/>
</dbReference>
<dbReference type="GO" id="GO:0000976">
    <property type="term" value="F:transcription cis-regulatory region binding"/>
    <property type="evidence" value="ECO:0007669"/>
    <property type="project" value="TreeGrafter"/>
</dbReference>
<evidence type="ECO:0000313" key="8">
    <source>
        <dbReference type="EMBL" id="KAL0265546.1"/>
    </source>
</evidence>
<dbReference type="CDD" id="cd22908">
    <property type="entry name" value="HFD_NFYC-like"/>
    <property type="match status" value="1"/>
</dbReference>
<evidence type="ECO:0000256" key="1">
    <source>
        <dbReference type="ARBA" id="ARBA00004123"/>
    </source>
</evidence>
<dbReference type="InterPro" id="IPR003958">
    <property type="entry name" value="CBFA_NFYB_domain"/>
</dbReference>
<organism evidence="8">
    <name type="scientific">Menopon gallinae</name>
    <name type="common">poultry shaft louse</name>
    <dbReference type="NCBI Taxonomy" id="328185"/>
    <lineage>
        <taxon>Eukaryota</taxon>
        <taxon>Metazoa</taxon>
        <taxon>Ecdysozoa</taxon>
        <taxon>Arthropoda</taxon>
        <taxon>Hexapoda</taxon>
        <taxon>Insecta</taxon>
        <taxon>Pterygota</taxon>
        <taxon>Neoptera</taxon>
        <taxon>Paraneoptera</taxon>
        <taxon>Psocodea</taxon>
        <taxon>Troctomorpha</taxon>
        <taxon>Phthiraptera</taxon>
        <taxon>Amblycera</taxon>
        <taxon>Menoponidae</taxon>
        <taxon>Menopon</taxon>
    </lineage>
</organism>
<dbReference type="GO" id="GO:0005634">
    <property type="term" value="C:nucleus"/>
    <property type="evidence" value="ECO:0007669"/>
    <property type="project" value="UniProtKB-SubCell"/>
</dbReference>
<protein>
    <recommendedName>
        <fullName evidence="7">Transcription factor CBF/NF-Y/archaeal histone domain-containing protein</fullName>
    </recommendedName>
</protein>
<reference evidence="8" key="1">
    <citation type="journal article" date="2024" name="Gigascience">
        <title>Chromosome-level genome of the poultry shaft louse Menopon gallinae provides insight into the host-switching and adaptive evolution of parasitic lice.</title>
        <authorList>
            <person name="Xu Y."/>
            <person name="Ma L."/>
            <person name="Liu S."/>
            <person name="Liang Y."/>
            <person name="Liu Q."/>
            <person name="He Z."/>
            <person name="Tian L."/>
            <person name="Duan Y."/>
            <person name="Cai W."/>
            <person name="Li H."/>
            <person name="Song F."/>
        </authorList>
    </citation>
    <scope>NUCLEOTIDE SEQUENCE</scope>
    <source>
        <strain evidence="8">Cailab_2023a</strain>
    </source>
</reference>
<keyword evidence="5" id="KW-0539">Nucleus</keyword>
<keyword evidence="4" id="KW-0804">Transcription</keyword>
<dbReference type="AlphaFoldDB" id="A0AAW2H731"/>
<dbReference type="FunFam" id="1.10.20.10:FF:000062">
    <property type="entry name" value="Nuclear transcription factor Y subunit C"/>
    <property type="match status" value="1"/>
</dbReference>
<dbReference type="Gene3D" id="1.10.20.10">
    <property type="entry name" value="Histone, subunit A"/>
    <property type="match status" value="1"/>
</dbReference>
<dbReference type="GO" id="GO:0046982">
    <property type="term" value="F:protein heterodimerization activity"/>
    <property type="evidence" value="ECO:0007669"/>
    <property type="project" value="InterPro"/>
</dbReference>
<proteinExistence type="inferred from homology"/>
<dbReference type="GO" id="GO:0006355">
    <property type="term" value="P:regulation of DNA-templated transcription"/>
    <property type="evidence" value="ECO:0007669"/>
    <property type="project" value="TreeGrafter"/>
</dbReference>
<comment type="caution">
    <text evidence="8">The sequence shown here is derived from an EMBL/GenBank/DDBJ whole genome shotgun (WGS) entry which is preliminary data.</text>
</comment>
<dbReference type="PANTHER" id="PTHR10252:SF54">
    <property type="entry name" value="CHROMATIN ACCESSIBILITY COMPLEX PROTEIN 1"/>
    <property type="match status" value="1"/>
</dbReference>
<keyword evidence="3" id="KW-0238">DNA-binding</keyword>
<dbReference type="Pfam" id="PF00808">
    <property type="entry name" value="CBFD_NFYB_HMF"/>
    <property type="match status" value="1"/>
</dbReference>
<dbReference type="SUPFAM" id="SSF47113">
    <property type="entry name" value="Histone-fold"/>
    <property type="match status" value="1"/>
</dbReference>
<evidence type="ECO:0000256" key="6">
    <source>
        <dbReference type="ARBA" id="ARBA00038129"/>
    </source>
</evidence>
<evidence type="ECO:0000256" key="3">
    <source>
        <dbReference type="ARBA" id="ARBA00023125"/>
    </source>
</evidence>
<evidence type="ECO:0000256" key="4">
    <source>
        <dbReference type="ARBA" id="ARBA00023163"/>
    </source>
</evidence>
<sequence>MEDHRHLNTQRIGRIEKYWISMDNRATNEPLDYKNIHLPLARIKRLMKVEEGVKMVASEVPILFSKVTENFIEELALRSWINTDENKRRILQRNDILAAIKTSDVYDFLIYIVPKSSALDNTLGKISKINMVDTPNNMGGIPIDAEFSTDEVVRGGRDFYSALEQSSSGSVKQALSMASSLERTFLKHLETIYEKYGSANDKEEDGVDLSHIDKATWSKVLSSTRKEGAKPPQLFLFIRKKRKGNTQTKRYKFVDTKREFENLYRIHHGNPSLADLYWLTDNYWSLDNLGFIKR</sequence>